<sequence>MHFSCSQNCLRRILKVDQLTRNDVGQCCDQWMKAGVEQGYGKQFEGSVRNKNLTWWCLEEGMIDAQR</sequence>
<dbReference type="EMBL" id="CM010723">
    <property type="protein sequence ID" value="RZC79479.1"/>
    <property type="molecule type" value="Genomic_DNA"/>
</dbReference>
<keyword evidence="2" id="KW-1185">Reference proteome</keyword>
<dbReference type="Gramene" id="RZC79479">
    <property type="protein sequence ID" value="RZC79479"/>
    <property type="gene ID" value="C5167_003696"/>
</dbReference>
<evidence type="ECO:0000313" key="2">
    <source>
        <dbReference type="Proteomes" id="UP000316621"/>
    </source>
</evidence>
<gene>
    <name evidence="1" type="ORF">C5167_003696</name>
</gene>
<evidence type="ECO:0000313" key="1">
    <source>
        <dbReference type="EMBL" id="RZC79479.1"/>
    </source>
</evidence>
<organism evidence="1 2">
    <name type="scientific">Papaver somniferum</name>
    <name type="common">Opium poppy</name>
    <dbReference type="NCBI Taxonomy" id="3469"/>
    <lineage>
        <taxon>Eukaryota</taxon>
        <taxon>Viridiplantae</taxon>
        <taxon>Streptophyta</taxon>
        <taxon>Embryophyta</taxon>
        <taxon>Tracheophyta</taxon>
        <taxon>Spermatophyta</taxon>
        <taxon>Magnoliopsida</taxon>
        <taxon>Ranunculales</taxon>
        <taxon>Papaveraceae</taxon>
        <taxon>Papaveroideae</taxon>
        <taxon>Papaver</taxon>
    </lineage>
</organism>
<protein>
    <submittedName>
        <fullName evidence="1">Uncharacterized protein</fullName>
    </submittedName>
</protein>
<accession>A0A4Y7L5D0</accession>
<proteinExistence type="predicted"/>
<dbReference type="AlphaFoldDB" id="A0A4Y7L5D0"/>
<name>A0A4Y7L5D0_PAPSO</name>
<dbReference type="Proteomes" id="UP000316621">
    <property type="component" value="Chromosome 9"/>
</dbReference>
<reference evidence="1 2" key="1">
    <citation type="journal article" date="2018" name="Science">
        <title>The opium poppy genome and morphinan production.</title>
        <authorList>
            <person name="Guo L."/>
            <person name="Winzer T."/>
            <person name="Yang X."/>
            <person name="Li Y."/>
            <person name="Ning Z."/>
            <person name="He Z."/>
            <person name="Teodor R."/>
            <person name="Lu Y."/>
            <person name="Bowser T.A."/>
            <person name="Graham I.A."/>
            <person name="Ye K."/>
        </authorList>
    </citation>
    <scope>NUCLEOTIDE SEQUENCE [LARGE SCALE GENOMIC DNA]</scope>
    <source>
        <strain evidence="2">cv. HN1</strain>
        <tissue evidence="1">Leaves</tissue>
    </source>
</reference>